<gene>
    <name evidence="1" type="ordered locus">SEQ_0142</name>
</gene>
<dbReference type="GO" id="GO:0003677">
    <property type="term" value="F:DNA binding"/>
    <property type="evidence" value="ECO:0007669"/>
    <property type="project" value="UniProtKB-KW"/>
</dbReference>
<reference evidence="1 2" key="1">
    <citation type="journal article" date="2009" name="PLoS Pathog.">
        <title>Genomic evidence for the evolution of Streptococcus equi: host restriction, increased virulence, and genetic exchange with human pathogens.</title>
        <authorList>
            <person name="Holden M.T.G."/>
            <person name="Heather Z."/>
            <person name="Paillot R."/>
            <person name="Steward K.F."/>
            <person name="Webb K."/>
            <person name="Ainslie F."/>
            <person name="Jourdan T."/>
            <person name="Bason N.C."/>
            <person name="Holroyd N.E."/>
            <person name="Mungall K."/>
            <person name="Quail M.A."/>
            <person name="Sanders M."/>
            <person name="Simmonds M."/>
            <person name="Willey D."/>
            <person name="Brooks K."/>
            <person name="Aanensen D.M."/>
            <person name="Spratt B.G."/>
            <person name="Jolley K.A."/>
            <person name="Maiden M.C.J."/>
            <person name="Kehoe M."/>
            <person name="Chanter N."/>
            <person name="Bentley S.D."/>
            <person name="Robinson C."/>
            <person name="Maskell D.J."/>
            <person name="Parkhill J."/>
            <person name="Waller A.S."/>
        </authorList>
    </citation>
    <scope>NUCLEOTIDE SEQUENCE [LARGE SCALE GENOMIC DNA]</scope>
    <source>
        <strain evidence="1 2">4047</strain>
    </source>
</reference>
<dbReference type="Proteomes" id="UP000001365">
    <property type="component" value="Chromosome"/>
</dbReference>
<organism evidence="1 2">
    <name type="scientific">Streptococcus equi subsp. equi (strain 4047)</name>
    <dbReference type="NCBI Taxonomy" id="553482"/>
    <lineage>
        <taxon>Bacteria</taxon>
        <taxon>Bacillati</taxon>
        <taxon>Bacillota</taxon>
        <taxon>Bacilli</taxon>
        <taxon>Lactobacillales</taxon>
        <taxon>Streptococcaceae</taxon>
        <taxon>Streptococcus</taxon>
    </lineage>
</organism>
<dbReference type="RefSeq" id="WP_012678836.1">
    <property type="nucleotide sequence ID" value="NC_012471.1"/>
</dbReference>
<evidence type="ECO:0000313" key="1">
    <source>
        <dbReference type="EMBL" id="CAW92114.1"/>
    </source>
</evidence>
<dbReference type="InterPro" id="IPR036388">
    <property type="entry name" value="WH-like_DNA-bd_sf"/>
</dbReference>
<evidence type="ECO:0000313" key="2">
    <source>
        <dbReference type="Proteomes" id="UP000001365"/>
    </source>
</evidence>
<sequence length="81" mass="9433">MLLTILSNSDEWRVYPEELAKRCRDSVDAVRTQLKALEKAGYIRSYRKSLGGRYGTETHRFCSDTKISDEVFQELLKELNC</sequence>
<accession>C0M838</accession>
<name>C0M838_STRE4</name>
<dbReference type="SUPFAM" id="SSF46785">
    <property type="entry name" value="Winged helix' DNA-binding domain"/>
    <property type="match status" value="1"/>
</dbReference>
<dbReference type="KEGG" id="seu:SEQ_0142"/>
<dbReference type="InterPro" id="IPR036390">
    <property type="entry name" value="WH_DNA-bd_sf"/>
</dbReference>
<dbReference type="EMBL" id="FM204883">
    <property type="protein sequence ID" value="CAW92114.1"/>
    <property type="molecule type" value="Genomic_DNA"/>
</dbReference>
<dbReference type="HOGENOM" id="CLU_171880_0_0_9"/>
<dbReference type="OrthoDB" id="2236334at2"/>
<keyword evidence="1" id="KW-0238">DNA-binding</keyword>
<dbReference type="Gene3D" id="1.10.10.10">
    <property type="entry name" value="Winged helix-like DNA-binding domain superfamily/Winged helix DNA-binding domain"/>
    <property type="match status" value="1"/>
</dbReference>
<proteinExistence type="predicted"/>
<dbReference type="AlphaFoldDB" id="C0M838"/>
<protein>
    <submittedName>
        <fullName evidence="1">Putative DNA-binding phage protein</fullName>
    </submittedName>
</protein>